<dbReference type="EMBL" id="FOZV01000002">
    <property type="protein sequence ID" value="SFS44684.1"/>
    <property type="molecule type" value="Genomic_DNA"/>
</dbReference>
<gene>
    <name evidence="1" type="ORF">SAMN05192570_1359</name>
</gene>
<reference evidence="2" key="1">
    <citation type="submission" date="2016-10" db="EMBL/GenBank/DDBJ databases">
        <authorList>
            <person name="Varghese N."/>
            <person name="Submissions S."/>
        </authorList>
    </citation>
    <scope>NUCLEOTIDE SEQUENCE [LARGE SCALE GENOMIC DNA]</scope>
    <source>
        <strain evidence="2">CGMCC 1.10683</strain>
    </source>
</reference>
<evidence type="ECO:0000313" key="1">
    <source>
        <dbReference type="EMBL" id="SFS44684.1"/>
    </source>
</evidence>
<proteinExistence type="predicted"/>
<sequence>MDDEAWGLAMLSHFKDGRVVGVDQGGCRVSGTYQDRPDGGIELHMIYDLKCGSHLPNGTVLEADHRIEGDLVLTGQTVTGGHQLLDIGLGPMFIRLEWLAEGV</sequence>
<evidence type="ECO:0000313" key="2">
    <source>
        <dbReference type="Proteomes" id="UP000198788"/>
    </source>
</evidence>
<protein>
    <submittedName>
        <fullName evidence="1">Uncharacterized protein</fullName>
    </submittedName>
</protein>
<dbReference type="AlphaFoldDB" id="A0A1I6PWW5"/>
<dbReference type="OrthoDB" id="7204210at2"/>
<name>A0A1I6PWW5_9CAUL</name>
<dbReference type="RefSeq" id="WP_143105777.1">
    <property type="nucleotide sequence ID" value="NZ_FOZV01000002.1"/>
</dbReference>
<accession>A0A1I6PWW5</accession>
<organism evidence="1 2">
    <name type="scientific">Brevundimonas viscosa</name>
    <dbReference type="NCBI Taxonomy" id="871741"/>
    <lineage>
        <taxon>Bacteria</taxon>
        <taxon>Pseudomonadati</taxon>
        <taxon>Pseudomonadota</taxon>
        <taxon>Alphaproteobacteria</taxon>
        <taxon>Caulobacterales</taxon>
        <taxon>Caulobacteraceae</taxon>
        <taxon>Brevundimonas</taxon>
    </lineage>
</organism>
<dbReference type="Proteomes" id="UP000198788">
    <property type="component" value="Unassembled WGS sequence"/>
</dbReference>
<keyword evidence="2" id="KW-1185">Reference proteome</keyword>